<feature type="transmembrane region" description="Helical" evidence="1">
    <location>
        <begin position="15"/>
        <end position="34"/>
    </location>
</feature>
<dbReference type="AlphaFoldDB" id="A0A660HMZ9"/>
<keyword evidence="1" id="KW-0812">Transmembrane</keyword>
<protein>
    <submittedName>
        <fullName evidence="2">Uncharacterized protein</fullName>
    </submittedName>
</protein>
<organism evidence="2 3">
    <name type="scientific">Ziziphus jujuba witches'-broom phytoplasma</name>
    <dbReference type="NCBI Taxonomy" id="135727"/>
    <lineage>
        <taxon>Bacteria</taxon>
        <taxon>Bacillati</taxon>
        <taxon>Mycoplasmatota</taxon>
        <taxon>Mollicutes</taxon>
        <taxon>Acholeplasmatales</taxon>
        <taxon>Acholeplasmataceae</taxon>
        <taxon>Candidatus Phytoplasma</taxon>
        <taxon>16SrV (Elm yellows group)</taxon>
    </lineage>
</organism>
<gene>
    <name evidence="2" type="ORF">CWO85_01760</name>
</gene>
<sequence>MQNIKKLITNYKKTFIFLTITLIFLISVSIYYLIREKEKISNQVVENKQITWNQNPKTEEEYNIALEQWKNQCCFQSGSTYVASTIVSKLGSPSKTGKLTRELYCLDSGNIWVPSLTVAYVNAIPEEQFKLDYCYFKNWTLDVINFTRKGTPYDNSFCGFGGNSPACRLVFDSGWSIKFDTYCDTTPPPTKPSHMR</sequence>
<proteinExistence type="predicted"/>
<evidence type="ECO:0000313" key="3">
    <source>
        <dbReference type="Proteomes" id="UP000272462"/>
    </source>
</evidence>
<dbReference type="EMBL" id="CP025121">
    <property type="protein sequence ID" value="AYJ01249.1"/>
    <property type="molecule type" value="Genomic_DNA"/>
</dbReference>
<reference evidence="2 3" key="1">
    <citation type="journal article" date="2018" name="BMC Genomics">
        <title>Comparative genome analysis of jujube witches'-broom Phytoplasma, an obligate pathogen that causes jujube witches'-broom disease.</title>
        <authorList>
            <person name="Wang J."/>
            <person name="Song L."/>
            <person name="Jiao Q."/>
            <person name="Yang S."/>
            <person name="Gao R."/>
            <person name="Lu X."/>
            <person name="Zhou G."/>
        </authorList>
    </citation>
    <scope>NUCLEOTIDE SEQUENCE [LARGE SCALE GENOMIC DNA]</scope>
    <source>
        <strain evidence="2">Jwb-nky</strain>
    </source>
</reference>
<dbReference type="Proteomes" id="UP000272462">
    <property type="component" value="Chromosome"/>
</dbReference>
<evidence type="ECO:0000313" key="2">
    <source>
        <dbReference type="EMBL" id="AYJ01249.1"/>
    </source>
</evidence>
<keyword evidence="3" id="KW-1185">Reference proteome</keyword>
<keyword evidence="1" id="KW-0472">Membrane</keyword>
<dbReference type="OrthoDB" id="386304at2"/>
<accession>A0A660HMZ9</accession>
<name>A0A660HMZ9_ZIZJU</name>
<dbReference type="RefSeq" id="WP_121463976.1">
    <property type="nucleotide sequence ID" value="NZ_CP025121.1"/>
</dbReference>
<keyword evidence="1" id="KW-1133">Transmembrane helix</keyword>
<evidence type="ECO:0000256" key="1">
    <source>
        <dbReference type="SAM" id="Phobius"/>
    </source>
</evidence>
<dbReference type="KEGG" id="pzi:CWO85_01760"/>